<dbReference type="GO" id="GO:0003756">
    <property type="term" value="F:protein disulfide isomerase activity"/>
    <property type="evidence" value="ECO:0007669"/>
    <property type="project" value="EnsemblFungi"/>
</dbReference>
<dbReference type="PANTHER" id="PTHR45815:SF3">
    <property type="entry name" value="PROTEIN DISULFIDE-ISOMERASE A6"/>
    <property type="match status" value="1"/>
</dbReference>
<dbReference type="GO" id="GO:0006457">
    <property type="term" value="P:protein folding"/>
    <property type="evidence" value="ECO:0007669"/>
    <property type="project" value="EnsemblFungi"/>
</dbReference>
<dbReference type="GO" id="GO:0034976">
    <property type="term" value="P:response to endoplasmic reticulum stress"/>
    <property type="evidence" value="ECO:0007669"/>
    <property type="project" value="TreeGrafter"/>
</dbReference>
<sequence>MIFLCPFVLASLAISAVQAGSYAHDANVIELTPANFDKVVHGTNYSTIIEFYAPWCGHCKQLFPKYKKVGKVVSDLAVQVAAVDCDEQQNKQLCSQQRIEGFPTLMVFRPSKYSHDSPPPKKSLHAGEVYRGAREVKPIVDFLTSRIKNYVKKIGRPEHIGKFVAQEKTKHKNKVILFTSKSNPSPLIKTVAIDFLETLEFAFLKVKADETARINAVLNSDLDFAKSVLVVYDVVNGTYTPLTGELTKESIEKFLLDSGAKPLEGPLSKRGRYIGDVKEGKASKKASKPKSKAGKNTKSRAVNDEL</sequence>
<dbReference type="GeneID" id="30146469"/>
<protein>
    <recommendedName>
        <fullName evidence="3">Thioredoxin domain-containing protein</fullName>
    </recommendedName>
</protein>
<evidence type="ECO:0000313" key="4">
    <source>
        <dbReference type="EMBL" id="ODQ80843.1"/>
    </source>
</evidence>
<feature type="compositionally biased region" description="Basic residues" evidence="1">
    <location>
        <begin position="283"/>
        <end position="298"/>
    </location>
</feature>
<dbReference type="Gene3D" id="3.40.30.10">
    <property type="entry name" value="Glutaredoxin"/>
    <property type="match status" value="2"/>
</dbReference>
<feature type="compositionally biased region" description="Basic and acidic residues" evidence="1">
    <location>
        <begin position="273"/>
        <end position="282"/>
    </location>
</feature>
<dbReference type="EMBL" id="KV454429">
    <property type="protein sequence ID" value="ODQ80843.1"/>
    <property type="molecule type" value="Genomic_DNA"/>
</dbReference>
<keyword evidence="2" id="KW-0732">Signal</keyword>
<dbReference type="PRINTS" id="PR00421">
    <property type="entry name" value="THIOREDOXIN"/>
</dbReference>
<feature type="domain" description="Thioredoxin" evidence="3">
    <location>
        <begin position="17"/>
        <end position="148"/>
    </location>
</feature>
<dbReference type="Proteomes" id="UP000094336">
    <property type="component" value="Unassembled WGS sequence"/>
</dbReference>
<evidence type="ECO:0000313" key="5">
    <source>
        <dbReference type="Proteomes" id="UP000094336"/>
    </source>
</evidence>
<dbReference type="STRING" id="984486.A0A1E3QSZ7"/>
<dbReference type="PROSITE" id="PS00194">
    <property type="entry name" value="THIOREDOXIN_1"/>
    <property type="match status" value="1"/>
</dbReference>
<organism evidence="4 5">
    <name type="scientific">Babjeviella inositovora NRRL Y-12698</name>
    <dbReference type="NCBI Taxonomy" id="984486"/>
    <lineage>
        <taxon>Eukaryota</taxon>
        <taxon>Fungi</taxon>
        <taxon>Dikarya</taxon>
        <taxon>Ascomycota</taxon>
        <taxon>Saccharomycotina</taxon>
        <taxon>Pichiomycetes</taxon>
        <taxon>Serinales incertae sedis</taxon>
        <taxon>Babjeviella</taxon>
    </lineage>
</organism>
<name>A0A1E3QSZ7_9ASCO</name>
<feature type="chain" id="PRO_5009134391" description="Thioredoxin domain-containing protein" evidence="2">
    <location>
        <begin position="20"/>
        <end position="306"/>
    </location>
</feature>
<dbReference type="OrthoDB" id="10264505at2759"/>
<feature type="signal peptide" evidence="2">
    <location>
        <begin position="1"/>
        <end position="19"/>
    </location>
</feature>
<dbReference type="GO" id="GO:0019153">
    <property type="term" value="F:protein-disulfide reductase (glutathione) activity"/>
    <property type="evidence" value="ECO:0007669"/>
    <property type="project" value="EnsemblFungi"/>
</dbReference>
<reference evidence="5" key="1">
    <citation type="submission" date="2016-05" db="EMBL/GenBank/DDBJ databases">
        <title>Comparative genomics of biotechnologically important yeasts.</title>
        <authorList>
            <consortium name="DOE Joint Genome Institute"/>
            <person name="Riley R."/>
            <person name="Haridas S."/>
            <person name="Wolfe K.H."/>
            <person name="Lopes M.R."/>
            <person name="Hittinger C.T."/>
            <person name="Goker M."/>
            <person name="Salamov A."/>
            <person name="Wisecaver J."/>
            <person name="Long T.M."/>
            <person name="Aerts A.L."/>
            <person name="Barry K."/>
            <person name="Choi C."/>
            <person name="Clum A."/>
            <person name="Coughlan A.Y."/>
            <person name="Deshpande S."/>
            <person name="Douglass A.P."/>
            <person name="Hanson S.J."/>
            <person name="Klenk H.-P."/>
            <person name="Labutti K."/>
            <person name="Lapidus A."/>
            <person name="Lindquist E."/>
            <person name="Lipzen A."/>
            <person name="Meier-Kolthoff J.P."/>
            <person name="Ohm R.A."/>
            <person name="Otillar R.P."/>
            <person name="Pangilinan J."/>
            <person name="Peng Y."/>
            <person name="Rokas A."/>
            <person name="Rosa C.A."/>
            <person name="Scheuner C."/>
            <person name="Sibirny A.A."/>
            <person name="Slot J.C."/>
            <person name="Stielow J.B."/>
            <person name="Sun H."/>
            <person name="Kurtzman C.P."/>
            <person name="Blackwell M."/>
            <person name="Grigoriev I.V."/>
            <person name="Jeffries T.W."/>
        </authorList>
    </citation>
    <scope>NUCLEOTIDE SEQUENCE [LARGE SCALE GENOMIC DNA]</scope>
    <source>
        <strain evidence="5">NRRL Y-12698</strain>
    </source>
</reference>
<dbReference type="PANTHER" id="PTHR45815">
    <property type="entry name" value="PROTEIN DISULFIDE-ISOMERASE A6"/>
    <property type="match status" value="1"/>
</dbReference>
<dbReference type="Pfam" id="PF00085">
    <property type="entry name" value="Thioredoxin"/>
    <property type="match status" value="1"/>
</dbReference>
<keyword evidence="5" id="KW-1185">Reference proteome</keyword>
<dbReference type="SUPFAM" id="SSF52833">
    <property type="entry name" value="Thioredoxin-like"/>
    <property type="match status" value="1"/>
</dbReference>
<feature type="region of interest" description="Disordered" evidence="1">
    <location>
        <begin position="260"/>
        <end position="306"/>
    </location>
</feature>
<dbReference type="AlphaFoldDB" id="A0A1E3QSZ7"/>
<proteinExistence type="predicted"/>
<evidence type="ECO:0000256" key="2">
    <source>
        <dbReference type="SAM" id="SignalP"/>
    </source>
</evidence>
<evidence type="ECO:0000256" key="1">
    <source>
        <dbReference type="SAM" id="MobiDB-lite"/>
    </source>
</evidence>
<evidence type="ECO:0000259" key="3">
    <source>
        <dbReference type="PROSITE" id="PS51352"/>
    </source>
</evidence>
<dbReference type="GO" id="GO:0005788">
    <property type="term" value="C:endoplasmic reticulum lumen"/>
    <property type="evidence" value="ECO:0007669"/>
    <property type="project" value="TreeGrafter"/>
</dbReference>
<gene>
    <name evidence="4" type="ORF">BABINDRAFT_161046</name>
</gene>
<dbReference type="RefSeq" id="XP_018986171.1">
    <property type="nucleotide sequence ID" value="XM_019128616.1"/>
</dbReference>
<dbReference type="CDD" id="cd03002">
    <property type="entry name" value="PDI_a_MPD1_like"/>
    <property type="match status" value="1"/>
</dbReference>
<dbReference type="PROSITE" id="PS51352">
    <property type="entry name" value="THIOREDOXIN_2"/>
    <property type="match status" value="1"/>
</dbReference>
<dbReference type="InterPro" id="IPR017937">
    <property type="entry name" value="Thioredoxin_CS"/>
</dbReference>
<dbReference type="InterPro" id="IPR013766">
    <property type="entry name" value="Thioredoxin_domain"/>
</dbReference>
<accession>A0A1E3QSZ7</accession>
<dbReference type="InterPro" id="IPR036249">
    <property type="entry name" value="Thioredoxin-like_sf"/>
</dbReference>